<protein>
    <submittedName>
        <fullName evidence="1">Uncharacterized protein</fullName>
    </submittedName>
</protein>
<organism evidence="1 2">
    <name type="scientific">Paenibacillus konkukensis</name>
    <dbReference type="NCBI Taxonomy" id="2020716"/>
    <lineage>
        <taxon>Bacteria</taxon>
        <taxon>Bacillati</taxon>
        <taxon>Bacillota</taxon>
        <taxon>Bacilli</taxon>
        <taxon>Bacillales</taxon>
        <taxon>Paenibacillaceae</taxon>
        <taxon>Paenibacillus</taxon>
    </lineage>
</organism>
<accession>A0ABY4RGS4</accession>
<dbReference type="EMBL" id="CP027059">
    <property type="protein sequence ID" value="UQZ81025.1"/>
    <property type="molecule type" value="Genomic_DNA"/>
</dbReference>
<evidence type="ECO:0000313" key="1">
    <source>
        <dbReference type="EMBL" id="UQZ81025.1"/>
    </source>
</evidence>
<proteinExistence type="predicted"/>
<evidence type="ECO:0000313" key="2">
    <source>
        <dbReference type="Proteomes" id="UP001057134"/>
    </source>
</evidence>
<keyword evidence="2" id="KW-1185">Reference proteome</keyword>
<name>A0ABY4RGS4_9BACL</name>
<dbReference type="RefSeq" id="WP_249863292.1">
    <property type="nucleotide sequence ID" value="NZ_CP027059.1"/>
</dbReference>
<gene>
    <name evidence="1" type="ORF">SK3146_00181</name>
</gene>
<sequence>MWIPVEIIKERENPVIMDGIKSLLKESYHISENEANLIMNRASERSEGLIFDYFPYVHSIHELSDGIRNTLDKHLNRVDQEGIIVLKMVNEAAAWHAFECIRRFYKNKANHF</sequence>
<reference evidence="1" key="1">
    <citation type="submission" date="2018-02" db="EMBL/GenBank/DDBJ databases">
        <authorList>
            <person name="Kim S.-K."/>
            <person name="Jung H.-I."/>
            <person name="Lee S.-W."/>
        </authorList>
    </citation>
    <scope>NUCLEOTIDE SEQUENCE</scope>
    <source>
        <strain evidence="1">SK3146</strain>
    </source>
</reference>
<dbReference type="Proteomes" id="UP001057134">
    <property type="component" value="Chromosome"/>
</dbReference>
<reference evidence="1" key="2">
    <citation type="journal article" date="2021" name="J Anim Sci Technol">
        <title>Complete genome sequence of Paenibacillus konkukensis sp. nov. SK3146 as a potential probiotic strain.</title>
        <authorList>
            <person name="Jung H.I."/>
            <person name="Park S."/>
            <person name="Niu K.M."/>
            <person name="Lee S.W."/>
            <person name="Kothari D."/>
            <person name="Yi K.J."/>
            <person name="Kim S.K."/>
        </authorList>
    </citation>
    <scope>NUCLEOTIDE SEQUENCE</scope>
    <source>
        <strain evidence="1">SK3146</strain>
    </source>
</reference>